<gene>
    <name evidence="5" type="ORF">ACFFK0_19635</name>
</gene>
<keyword evidence="1" id="KW-0805">Transcription regulation</keyword>
<sequence>MTMQSLPDSLHFGSLNEPLWIEFDRRIGHYSMKSNHYHLAYELFYLLSGERNYFIKDSVYRVYPGDLMLVESNVVHKTSELSRPNHERVVVHYSPSFFDGFAPEDKRLLQLPFTGGHPHVRLNLQERMHIEALFGSMLHELYERPHGYLLHIRNMAVELLLFTARLMMKRNDQPCDELSPIQEKVTAIVRHINTHFGEPLHLDELAKQFFISKSHLSRVFKEVTGFGFSEFVNIARIREAERLLRETDLGITQISETCGFENFSHFGKMFKKLSGVSPRAYRQAMKPSGRN</sequence>
<organism evidence="5 6">
    <name type="scientific">Paenibacillus chartarius</name>
    <dbReference type="NCBI Taxonomy" id="747481"/>
    <lineage>
        <taxon>Bacteria</taxon>
        <taxon>Bacillati</taxon>
        <taxon>Bacillota</taxon>
        <taxon>Bacilli</taxon>
        <taxon>Bacillales</taxon>
        <taxon>Paenibacillaceae</taxon>
        <taxon>Paenibacillus</taxon>
    </lineage>
</organism>
<evidence type="ECO:0000256" key="1">
    <source>
        <dbReference type="ARBA" id="ARBA00023015"/>
    </source>
</evidence>
<dbReference type="EMBL" id="JBHLWN010000076">
    <property type="protein sequence ID" value="MFC0214620.1"/>
    <property type="molecule type" value="Genomic_DNA"/>
</dbReference>
<proteinExistence type="predicted"/>
<dbReference type="Pfam" id="PF02311">
    <property type="entry name" value="AraC_binding"/>
    <property type="match status" value="1"/>
</dbReference>
<protein>
    <submittedName>
        <fullName evidence="5">Helix-turn-helix domain-containing protein</fullName>
    </submittedName>
</protein>
<dbReference type="InterPro" id="IPR020449">
    <property type="entry name" value="Tscrpt_reg_AraC-type_HTH"/>
</dbReference>
<dbReference type="PANTHER" id="PTHR43280:SF2">
    <property type="entry name" value="HTH-TYPE TRANSCRIPTIONAL REGULATOR EXSA"/>
    <property type="match status" value="1"/>
</dbReference>
<evidence type="ECO:0000313" key="5">
    <source>
        <dbReference type="EMBL" id="MFC0214620.1"/>
    </source>
</evidence>
<evidence type="ECO:0000259" key="4">
    <source>
        <dbReference type="PROSITE" id="PS01124"/>
    </source>
</evidence>
<reference evidence="5 6" key="1">
    <citation type="submission" date="2024-09" db="EMBL/GenBank/DDBJ databases">
        <authorList>
            <person name="Sun Q."/>
            <person name="Mori K."/>
        </authorList>
    </citation>
    <scope>NUCLEOTIDE SEQUENCE [LARGE SCALE GENOMIC DNA]</scope>
    <source>
        <strain evidence="5 6">CCM 7759</strain>
    </source>
</reference>
<keyword evidence="3" id="KW-0804">Transcription</keyword>
<dbReference type="Pfam" id="PF12833">
    <property type="entry name" value="HTH_18"/>
    <property type="match status" value="1"/>
</dbReference>
<dbReference type="InterPro" id="IPR009057">
    <property type="entry name" value="Homeodomain-like_sf"/>
</dbReference>
<dbReference type="PROSITE" id="PS01124">
    <property type="entry name" value="HTH_ARAC_FAMILY_2"/>
    <property type="match status" value="1"/>
</dbReference>
<evidence type="ECO:0000313" key="6">
    <source>
        <dbReference type="Proteomes" id="UP001589776"/>
    </source>
</evidence>
<evidence type="ECO:0000256" key="3">
    <source>
        <dbReference type="ARBA" id="ARBA00023163"/>
    </source>
</evidence>
<dbReference type="InterPro" id="IPR037923">
    <property type="entry name" value="HTH-like"/>
</dbReference>
<dbReference type="SMART" id="SM00342">
    <property type="entry name" value="HTH_ARAC"/>
    <property type="match status" value="1"/>
</dbReference>
<dbReference type="SUPFAM" id="SSF51215">
    <property type="entry name" value="Regulatory protein AraC"/>
    <property type="match status" value="1"/>
</dbReference>
<dbReference type="PROSITE" id="PS00041">
    <property type="entry name" value="HTH_ARAC_FAMILY_1"/>
    <property type="match status" value="1"/>
</dbReference>
<dbReference type="Gene3D" id="1.10.10.60">
    <property type="entry name" value="Homeodomain-like"/>
    <property type="match status" value="2"/>
</dbReference>
<keyword evidence="6" id="KW-1185">Reference proteome</keyword>
<dbReference type="InterPro" id="IPR003313">
    <property type="entry name" value="AraC-bd"/>
</dbReference>
<dbReference type="Proteomes" id="UP001589776">
    <property type="component" value="Unassembled WGS sequence"/>
</dbReference>
<name>A0ABV6DPP5_9BACL</name>
<dbReference type="RefSeq" id="WP_377472012.1">
    <property type="nucleotide sequence ID" value="NZ_JBHLWN010000076.1"/>
</dbReference>
<dbReference type="PANTHER" id="PTHR43280">
    <property type="entry name" value="ARAC-FAMILY TRANSCRIPTIONAL REGULATOR"/>
    <property type="match status" value="1"/>
</dbReference>
<dbReference type="InterPro" id="IPR018060">
    <property type="entry name" value="HTH_AraC"/>
</dbReference>
<feature type="domain" description="HTH araC/xylS-type" evidence="4">
    <location>
        <begin position="186"/>
        <end position="284"/>
    </location>
</feature>
<keyword evidence="2" id="KW-0238">DNA-binding</keyword>
<dbReference type="SUPFAM" id="SSF46689">
    <property type="entry name" value="Homeodomain-like"/>
    <property type="match status" value="2"/>
</dbReference>
<evidence type="ECO:0000256" key="2">
    <source>
        <dbReference type="ARBA" id="ARBA00023125"/>
    </source>
</evidence>
<dbReference type="PRINTS" id="PR00032">
    <property type="entry name" value="HTHARAC"/>
</dbReference>
<dbReference type="InterPro" id="IPR018062">
    <property type="entry name" value="HTH_AraC-typ_CS"/>
</dbReference>
<comment type="caution">
    <text evidence="5">The sequence shown here is derived from an EMBL/GenBank/DDBJ whole genome shotgun (WGS) entry which is preliminary data.</text>
</comment>
<dbReference type="InterPro" id="IPR014710">
    <property type="entry name" value="RmlC-like_jellyroll"/>
</dbReference>
<dbReference type="Gene3D" id="2.60.120.10">
    <property type="entry name" value="Jelly Rolls"/>
    <property type="match status" value="1"/>
</dbReference>
<accession>A0ABV6DPP5</accession>